<dbReference type="CDD" id="cd00887">
    <property type="entry name" value="MoeA"/>
    <property type="match status" value="1"/>
</dbReference>
<dbReference type="EMBL" id="RKKU01000017">
    <property type="protein sequence ID" value="ROZ83144.1"/>
    <property type="molecule type" value="Genomic_DNA"/>
</dbReference>
<accession>A0ABX9XKB1</accession>
<dbReference type="SUPFAM" id="SSF53218">
    <property type="entry name" value="Molybdenum cofactor biosynthesis proteins"/>
    <property type="match status" value="1"/>
</dbReference>
<dbReference type="NCBIfam" id="TIGR00177">
    <property type="entry name" value="molyb_syn"/>
    <property type="match status" value="1"/>
</dbReference>
<comment type="catalytic activity">
    <reaction evidence="5">
        <text>adenylyl-molybdopterin + molybdate = Mo-molybdopterin + AMP + H(+)</text>
        <dbReference type="Rhea" id="RHEA:35047"/>
        <dbReference type="ChEBI" id="CHEBI:15378"/>
        <dbReference type="ChEBI" id="CHEBI:36264"/>
        <dbReference type="ChEBI" id="CHEBI:62727"/>
        <dbReference type="ChEBI" id="CHEBI:71302"/>
        <dbReference type="ChEBI" id="CHEBI:456215"/>
        <dbReference type="EC" id="2.10.1.1"/>
    </reaction>
</comment>
<comment type="function">
    <text evidence="1 6">Catalyzes the insertion of molybdate into adenylated molybdopterin with the concomitant release of AMP.</text>
</comment>
<dbReference type="NCBIfam" id="NF045515">
    <property type="entry name" value="Glp_gephyrin"/>
    <property type="match status" value="1"/>
</dbReference>
<keyword evidence="9" id="KW-1185">Reference proteome</keyword>
<comment type="cofactor">
    <cofactor evidence="6">
        <name>Mg(2+)</name>
        <dbReference type="ChEBI" id="CHEBI:18420"/>
    </cofactor>
</comment>
<dbReference type="InterPro" id="IPR008284">
    <property type="entry name" value="MoCF_biosynth_CS"/>
</dbReference>
<evidence type="ECO:0000256" key="2">
    <source>
        <dbReference type="ARBA" id="ARBA00005046"/>
    </source>
</evidence>
<keyword evidence="6" id="KW-0500">Molybdenum</keyword>
<evidence type="ECO:0000256" key="1">
    <source>
        <dbReference type="ARBA" id="ARBA00002901"/>
    </source>
</evidence>
<dbReference type="SMART" id="SM00852">
    <property type="entry name" value="MoCF_biosynth"/>
    <property type="match status" value="1"/>
</dbReference>
<dbReference type="Gene3D" id="2.170.190.11">
    <property type="entry name" value="Molybdopterin biosynthesis moea protein, domain 3"/>
    <property type="match status" value="1"/>
</dbReference>
<evidence type="ECO:0000313" key="8">
    <source>
        <dbReference type="EMBL" id="ROZ83144.1"/>
    </source>
</evidence>
<comment type="caution">
    <text evidence="8">The sequence shown here is derived from an EMBL/GenBank/DDBJ whole genome shotgun (WGS) entry which is preliminary data.</text>
</comment>
<comment type="similarity">
    <text evidence="3 6">Belongs to the MoeA family.</text>
</comment>
<dbReference type="PANTHER" id="PTHR10192:SF5">
    <property type="entry name" value="GEPHYRIN"/>
    <property type="match status" value="1"/>
</dbReference>
<organism evidence="8 9">
    <name type="scientific">Pseudomonas neustonica</name>
    <dbReference type="NCBI Taxonomy" id="2487346"/>
    <lineage>
        <taxon>Bacteria</taxon>
        <taxon>Pseudomonadati</taxon>
        <taxon>Pseudomonadota</taxon>
        <taxon>Gammaproteobacteria</taxon>
        <taxon>Pseudomonadales</taxon>
        <taxon>Pseudomonadaceae</taxon>
        <taxon>Pseudomonas</taxon>
    </lineage>
</organism>
<dbReference type="InterPro" id="IPR001453">
    <property type="entry name" value="MoaB/Mog_dom"/>
</dbReference>
<name>A0ABX9XKB1_9PSED</name>
<evidence type="ECO:0000256" key="3">
    <source>
        <dbReference type="ARBA" id="ARBA00010763"/>
    </source>
</evidence>
<keyword evidence="6" id="KW-0808">Transferase</keyword>
<evidence type="ECO:0000256" key="5">
    <source>
        <dbReference type="ARBA" id="ARBA00047317"/>
    </source>
</evidence>
<sequence>MRQPHMSLMPVAQALQQLLDSARSHPTQPVDELPLEQALGQVLAAPVIAAHDVPPWDNSAMDGYAFNANDVAKAQAEGLPISQRITAGMAPAPLLAGSCARIFTGAPLPAGANCVEMQENVELTESGLARLMQPVHAGQNVRAQGQDVQTGSQVLSAGLRLRPQDLGVIASVGLARVAVHRPLRVAVVSTGDELVEPGEQLHPGQIFNSNRFTLIGALQRLGQPVIDGGILPDDPEQTRSRLSALAGQADVIISSGGVSVGEADCLGQVLRDSGEITLWKLAIKPGKPFTLGSFAGTPVLGLPGNPAATLVTFLLLVRPYLLTRLGCTTVEPSHFALPAGFTWQRPGNRDEYLRATLVDGCIQLAGNQSSGVLSSASHASGLVLIPANTRVERGQALSFLPFTGLFD</sequence>
<dbReference type="Gene3D" id="2.40.340.10">
    <property type="entry name" value="MoeA, C-terminal, domain IV"/>
    <property type="match status" value="1"/>
</dbReference>
<feature type="domain" description="MoaB/Mog" evidence="7">
    <location>
        <begin position="186"/>
        <end position="323"/>
    </location>
</feature>
<keyword evidence="6" id="KW-0479">Metal-binding</keyword>
<dbReference type="InterPro" id="IPR005111">
    <property type="entry name" value="MoeA_C_domain_IV"/>
</dbReference>
<dbReference type="SUPFAM" id="SSF63867">
    <property type="entry name" value="MoeA C-terminal domain-like"/>
    <property type="match status" value="1"/>
</dbReference>
<dbReference type="InterPro" id="IPR038987">
    <property type="entry name" value="MoeA-like"/>
</dbReference>
<evidence type="ECO:0000313" key="9">
    <source>
        <dbReference type="Proteomes" id="UP000275199"/>
    </source>
</evidence>
<dbReference type="Proteomes" id="UP000275199">
    <property type="component" value="Unassembled WGS sequence"/>
</dbReference>
<dbReference type="SUPFAM" id="SSF63882">
    <property type="entry name" value="MoeA N-terminal region -like"/>
    <property type="match status" value="1"/>
</dbReference>
<protein>
    <recommendedName>
        <fullName evidence="6">Molybdopterin molybdenumtransferase</fullName>
        <ecNumber evidence="6">2.10.1.1</ecNumber>
    </recommendedName>
</protein>
<evidence type="ECO:0000256" key="6">
    <source>
        <dbReference type="RuleBase" id="RU365090"/>
    </source>
</evidence>
<dbReference type="Gene3D" id="3.40.980.10">
    <property type="entry name" value="MoaB/Mog-like domain"/>
    <property type="match status" value="1"/>
</dbReference>
<reference evidence="8 9" key="1">
    <citation type="submission" date="2018-11" db="EMBL/GenBank/DDBJ databases">
        <authorList>
            <person name="Jang G.I."/>
            <person name="Hwang C.Y."/>
        </authorList>
    </citation>
    <scope>NUCLEOTIDE SEQUENCE [LARGE SCALE GENOMIC DNA]</scope>
    <source>
        <strain evidence="8 9">SSM26</strain>
    </source>
</reference>
<keyword evidence="4 6" id="KW-0501">Molybdenum cofactor biosynthesis</keyword>
<dbReference type="PANTHER" id="PTHR10192">
    <property type="entry name" value="MOLYBDOPTERIN BIOSYNTHESIS PROTEIN"/>
    <property type="match status" value="1"/>
</dbReference>
<dbReference type="Gene3D" id="3.90.105.10">
    <property type="entry name" value="Molybdopterin biosynthesis moea protein, domain 2"/>
    <property type="match status" value="1"/>
</dbReference>
<comment type="pathway">
    <text evidence="2 6">Cofactor biosynthesis; molybdopterin biosynthesis.</text>
</comment>
<dbReference type="Pfam" id="PF03453">
    <property type="entry name" value="MoeA_N"/>
    <property type="match status" value="1"/>
</dbReference>
<dbReference type="Pfam" id="PF03454">
    <property type="entry name" value="MoeA_C"/>
    <property type="match status" value="1"/>
</dbReference>
<dbReference type="Pfam" id="PF00994">
    <property type="entry name" value="MoCF_biosynth"/>
    <property type="match status" value="1"/>
</dbReference>
<evidence type="ECO:0000256" key="4">
    <source>
        <dbReference type="ARBA" id="ARBA00023150"/>
    </source>
</evidence>
<dbReference type="EC" id="2.10.1.1" evidence="6"/>
<dbReference type="InterPro" id="IPR005110">
    <property type="entry name" value="MoeA_linker/N"/>
</dbReference>
<proteinExistence type="inferred from homology"/>
<dbReference type="PROSITE" id="PS01079">
    <property type="entry name" value="MOCF_BIOSYNTHESIS_2"/>
    <property type="match status" value="1"/>
</dbReference>
<keyword evidence="6" id="KW-0460">Magnesium</keyword>
<dbReference type="InterPro" id="IPR036425">
    <property type="entry name" value="MoaB/Mog-like_dom_sf"/>
</dbReference>
<evidence type="ECO:0000259" key="7">
    <source>
        <dbReference type="SMART" id="SM00852"/>
    </source>
</evidence>
<gene>
    <name evidence="8" type="ORF">EF096_13395</name>
</gene>
<dbReference type="InterPro" id="IPR036135">
    <property type="entry name" value="MoeA_linker/N_sf"/>
</dbReference>
<dbReference type="InterPro" id="IPR036688">
    <property type="entry name" value="MoeA_C_domain_IV_sf"/>
</dbReference>